<protein>
    <recommendedName>
        <fullName evidence="1">non-specific serine/threonine protein kinase</fullName>
        <ecNumber evidence="1">2.7.11.1</ecNumber>
    </recommendedName>
</protein>
<dbReference type="SMART" id="SM00220">
    <property type="entry name" value="S_TKc"/>
    <property type="match status" value="1"/>
</dbReference>
<dbReference type="EMBL" id="JABFUD020000001">
    <property type="protein sequence ID" value="KAI5084303.1"/>
    <property type="molecule type" value="Genomic_DNA"/>
</dbReference>
<dbReference type="PROSITE" id="PS00107">
    <property type="entry name" value="PROTEIN_KINASE_ATP"/>
    <property type="match status" value="1"/>
</dbReference>
<dbReference type="AlphaFoldDB" id="A0A9D4VF13"/>
<feature type="region of interest" description="Disordered" evidence="11">
    <location>
        <begin position="1"/>
        <end position="44"/>
    </location>
</feature>
<comment type="similarity">
    <text evidence="10">Belongs to the protein kinase superfamily.</text>
</comment>
<dbReference type="Pfam" id="PF00069">
    <property type="entry name" value="Pkinase"/>
    <property type="match status" value="1"/>
</dbReference>
<evidence type="ECO:0000256" key="9">
    <source>
        <dbReference type="PROSITE-ProRule" id="PRU10141"/>
    </source>
</evidence>
<reference evidence="13" key="1">
    <citation type="submission" date="2021-01" db="EMBL/GenBank/DDBJ databases">
        <title>Adiantum capillus-veneris genome.</title>
        <authorList>
            <person name="Fang Y."/>
            <person name="Liao Q."/>
        </authorList>
    </citation>
    <scope>NUCLEOTIDE SEQUENCE</scope>
    <source>
        <strain evidence="13">H3</strain>
        <tissue evidence="13">Leaf</tissue>
    </source>
</reference>
<evidence type="ECO:0000256" key="3">
    <source>
        <dbReference type="ARBA" id="ARBA00022679"/>
    </source>
</evidence>
<organism evidence="13 14">
    <name type="scientific">Adiantum capillus-veneris</name>
    <name type="common">Maidenhair fern</name>
    <dbReference type="NCBI Taxonomy" id="13818"/>
    <lineage>
        <taxon>Eukaryota</taxon>
        <taxon>Viridiplantae</taxon>
        <taxon>Streptophyta</taxon>
        <taxon>Embryophyta</taxon>
        <taxon>Tracheophyta</taxon>
        <taxon>Polypodiopsida</taxon>
        <taxon>Polypodiidae</taxon>
        <taxon>Polypodiales</taxon>
        <taxon>Pteridineae</taxon>
        <taxon>Pteridaceae</taxon>
        <taxon>Vittarioideae</taxon>
        <taxon>Adiantum</taxon>
    </lineage>
</organism>
<dbReference type="InterPro" id="IPR000719">
    <property type="entry name" value="Prot_kinase_dom"/>
</dbReference>
<comment type="caution">
    <text evidence="13">The sequence shown here is derived from an EMBL/GenBank/DDBJ whole genome shotgun (WGS) entry which is preliminary data.</text>
</comment>
<dbReference type="PROSITE" id="PS00108">
    <property type="entry name" value="PROTEIN_KINASE_ST"/>
    <property type="match status" value="1"/>
</dbReference>
<feature type="binding site" evidence="9">
    <location>
        <position position="154"/>
    </location>
    <ligand>
        <name>ATP</name>
        <dbReference type="ChEBI" id="CHEBI:30616"/>
    </ligand>
</feature>
<evidence type="ECO:0000256" key="5">
    <source>
        <dbReference type="ARBA" id="ARBA00022777"/>
    </source>
</evidence>
<dbReference type="InterPro" id="IPR017441">
    <property type="entry name" value="Protein_kinase_ATP_BS"/>
</dbReference>
<dbReference type="SUPFAM" id="SSF56112">
    <property type="entry name" value="Protein kinase-like (PK-like)"/>
    <property type="match status" value="1"/>
</dbReference>
<comment type="catalytic activity">
    <reaction evidence="8">
        <text>L-seryl-[protein] + ATP = O-phospho-L-seryl-[protein] + ADP + H(+)</text>
        <dbReference type="Rhea" id="RHEA:17989"/>
        <dbReference type="Rhea" id="RHEA-COMP:9863"/>
        <dbReference type="Rhea" id="RHEA-COMP:11604"/>
        <dbReference type="ChEBI" id="CHEBI:15378"/>
        <dbReference type="ChEBI" id="CHEBI:29999"/>
        <dbReference type="ChEBI" id="CHEBI:30616"/>
        <dbReference type="ChEBI" id="CHEBI:83421"/>
        <dbReference type="ChEBI" id="CHEBI:456216"/>
        <dbReference type="EC" id="2.7.11.1"/>
    </reaction>
</comment>
<dbReference type="Gene3D" id="3.30.200.20">
    <property type="entry name" value="Phosphorylase Kinase, domain 1"/>
    <property type="match status" value="1"/>
</dbReference>
<evidence type="ECO:0000256" key="11">
    <source>
        <dbReference type="SAM" id="MobiDB-lite"/>
    </source>
</evidence>
<dbReference type="InterPro" id="IPR011009">
    <property type="entry name" value="Kinase-like_dom_sf"/>
</dbReference>
<proteinExistence type="inferred from homology"/>
<dbReference type="FunFam" id="1.10.510.10:FF:000300">
    <property type="entry name" value="Calmodulin-binding receptor-like cytoplasmic kinase 3"/>
    <property type="match status" value="1"/>
</dbReference>
<evidence type="ECO:0000256" key="10">
    <source>
        <dbReference type="RuleBase" id="RU000304"/>
    </source>
</evidence>
<evidence type="ECO:0000256" key="4">
    <source>
        <dbReference type="ARBA" id="ARBA00022741"/>
    </source>
</evidence>
<keyword evidence="5" id="KW-0418">Kinase</keyword>
<gene>
    <name evidence="13" type="ORF">GOP47_0000472</name>
</gene>
<keyword evidence="3" id="KW-0808">Transferase</keyword>
<keyword evidence="6 9" id="KW-0067">ATP-binding</keyword>
<evidence type="ECO:0000313" key="14">
    <source>
        <dbReference type="Proteomes" id="UP000886520"/>
    </source>
</evidence>
<name>A0A9D4VF13_ADICA</name>
<sequence length="426" mass="48086">MPSSIQGEVKSALRKSKKSSRFPYETNSSESSTKSTPESSASWPSPKLKERFALVDVFGGCFLHRKTKHKDLEVKVSGVSEHPSGNNSSLQSLGSFQENTYHEKSGVVIFTLSELTKATSNFSPSFKIGQGGFGTVYKGKLKDGTLVAIKRAKKNLYDAQLSAEFQTEVSTLSSIEHLNLVKFIGYAEEGPERILVVEYVANGNLREHLDGQYGMVLDLVTRLDIAIDVAHALTYLHLYADKSIIHRDIKSSNILLTENFRAKVADFGFSRLGPTDFDATHVSTQVKGTAGYLDPEYLKTYQLTQKSDVYSYGVLLVELFSARRPIEQKRESKERVTTRWAFQMFNDGKGIEVLDPKIERTSSAYMMIEKVLELAFQCAAPSKQERPTMKKTTEVLWSVRKDFRNLWQHQNSKPRELSKLFNEQIY</sequence>
<evidence type="ECO:0000256" key="2">
    <source>
        <dbReference type="ARBA" id="ARBA00022527"/>
    </source>
</evidence>
<dbReference type="OrthoDB" id="4062651at2759"/>
<accession>A0A9D4VF13</accession>
<dbReference type="FunFam" id="3.30.200.20:FF:001335">
    <property type="entry name" value="Calmodulin-binding receptor-like cytoplasmic kinase 2"/>
    <property type="match status" value="1"/>
</dbReference>
<evidence type="ECO:0000256" key="7">
    <source>
        <dbReference type="ARBA" id="ARBA00047899"/>
    </source>
</evidence>
<dbReference type="InterPro" id="IPR008271">
    <property type="entry name" value="Ser/Thr_kinase_AS"/>
</dbReference>
<dbReference type="Gene3D" id="1.10.510.10">
    <property type="entry name" value="Transferase(Phosphotransferase) domain 1"/>
    <property type="match status" value="1"/>
</dbReference>
<dbReference type="GO" id="GO:0005524">
    <property type="term" value="F:ATP binding"/>
    <property type="evidence" value="ECO:0007669"/>
    <property type="project" value="UniProtKB-UniRule"/>
</dbReference>
<feature type="compositionally biased region" description="Low complexity" evidence="11">
    <location>
        <begin position="25"/>
        <end position="42"/>
    </location>
</feature>
<evidence type="ECO:0000256" key="1">
    <source>
        <dbReference type="ARBA" id="ARBA00012513"/>
    </source>
</evidence>
<dbReference type="PROSITE" id="PS50011">
    <property type="entry name" value="PROTEIN_KINASE_DOM"/>
    <property type="match status" value="1"/>
</dbReference>
<keyword evidence="4 9" id="KW-0547">Nucleotide-binding</keyword>
<evidence type="ECO:0000313" key="13">
    <source>
        <dbReference type="EMBL" id="KAI5084303.1"/>
    </source>
</evidence>
<evidence type="ECO:0000256" key="8">
    <source>
        <dbReference type="ARBA" id="ARBA00048679"/>
    </source>
</evidence>
<keyword evidence="2 10" id="KW-0723">Serine/threonine-protein kinase</keyword>
<dbReference type="PANTHER" id="PTHR46008:SF48">
    <property type="entry name" value="PROTEIN KINASE DOMAIN-CONTAINING PROTEIN"/>
    <property type="match status" value="1"/>
</dbReference>
<keyword evidence="14" id="KW-1185">Reference proteome</keyword>
<evidence type="ECO:0000259" key="12">
    <source>
        <dbReference type="PROSITE" id="PS50011"/>
    </source>
</evidence>
<comment type="catalytic activity">
    <reaction evidence="7">
        <text>L-threonyl-[protein] + ATP = O-phospho-L-threonyl-[protein] + ADP + H(+)</text>
        <dbReference type="Rhea" id="RHEA:46608"/>
        <dbReference type="Rhea" id="RHEA-COMP:11060"/>
        <dbReference type="Rhea" id="RHEA-COMP:11605"/>
        <dbReference type="ChEBI" id="CHEBI:15378"/>
        <dbReference type="ChEBI" id="CHEBI:30013"/>
        <dbReference type="ChEBI" id="CHEBI:30616"/>
        <dbReference type="ChEBI" id="CHEBI:61977"/>
        <dbReference type="ChEBI" id="CHEBI:456216"/>
        <dbReference type="EC" id="2.7.11.1"/>
    </reaction>
</comment>
<dbReference type="GO" id="GO:0004674">
    <property type="term" value="F:protein serine/threonine kinase activity"/>
    <property type="evidence" value="ECO:0007669"/>
    <property type="project" value="UniProtKB-KW"/>
</dbReference>
<evidence type="ECO:0000256" key="6">
    <source>
        <dbReference type="ARBA" id="ARBA00022840"/>
    </source>
</evidence>
<dbReference type="CDD" id="cd14066">
    <property type="entry name" value="STKc_IRAK"/>
    <property type="match status" value="1"/>
</dbReference>
<dbReference type="PANTHER" id="PTHR46008">
    <property type="entry name" value="LEAF RUST 10 DISEASE-RESISTANCE LOCUS RECEPTOR-LIKE PROTEIN KINASE-LIKE 1.4"/>
    <property type="match status" value="1"/>
</dbReference>
<dbReference type="EC" id="2.7.11.1" evidence="1"/>
<dbReference type="Proteomes" id="UP000886520">
    <property type="component" value="Chromosome 1"/>
</dbReference>
<feature type="domain" description="Protein kinase" evidence="12">
    <location>
        <begin position="122"/>
        <end position="398"/>
    </location>
</feature>